<dbReference type="Proteomes" id="UP000024635">
    <property type="component" value="Unassembled WGS sequence"/>
</dbReference>
<protein>
    <submittedName>
        <fullName evidence="2">Uncharacterized protein</fullName>
    </submittedName>
</protein>
<comment type="caution">
    <text evidence="2">The sequence shown here is derived from an EMBL/GenBank/DDBJ whole genome shotgun (WGS) entry which is preliminary data.</text>
</comment>
<feature type="compositionally biased region" description="Low complexity" evidence="1">
    <location>
        <begin position="26"/>
        <end position="40"/>
    </location>
</feature>
<reference evidence="3" key="1">
    <citation type="journal article" date="2015" name="Nat. Genet.">
        <title>The genome and transcriptome of the zoonotic hookworm Ancylostoma ceylanicum identify infection-specific gene families.</title>
        <authorList>
            <person name="Schwarz E.M."/>
            <person name="Hu Y."/>
            <person name="Antoshechkin I."/>
            <person name="Miller M.M."/>
            <person name="Sternberg P.W."/>
            <person name="Aroian R.V."/>
        </authorList>
    </citation>
    <scope>NUCLEOTIDE SEQUENCE</scope>
    <source>
        <strain evidence="3">HY135</strain>
    </source>
</reference>
<dbReference type="AlphaFoldDB" id="A0A016WCX6"/>
<feature type="region of interest" description="Disordered" evidence="1">
    <location>
        <begin position="1"/>
        <end position="84"/>
    </location>
</feature>
<evidence type="ECO:0000313" key="2">
    <source>
        <dbReference type="EMBL" id="EYC37127.1"/>
    </source>
</evidence>
<evidence type="ECO:0000313" key="3">
    <source>
        <dbReference type="Proteomes" id="UP000024635"/>
    </source>
</evidence>
<gene>
    <name evidence="2" type="primary">Acey_s0823.g2541</name>
    <name evidence="2" type="ORF">Y032_0823g2541</name>
</gene>
<keyword evidence="3" id="KW-1185">Reference proteome</keyword>
<accession>A0A016WCX6</accession>
<evidence type="ECO:0000256" key="1">
    <source>
        <dbReference type="SAM" id="MobiDB-lite"/>
    </source>
</evidence>
<name>A0A016WCX6_9BILA</name>
<proteinExistence type="predicted"/>
<organism evidence="2 3">
    <name type="scientific">Ancylostoma ceylanicum</name>
    <dbReference type="NCBI Taxonomy" id="53326"/>
    <lineage>
        <taxon>Eukaryota</taxon>
        <taxon>Metazoa</taxon>
        <taxon>Ecdysozoa</taxon>
        <taxon>Nematoda</taxon>
        <taxon>Chromadorea</taxon>
        <taxon>Rhabditida</taxon>
        <taxon>Rhabditina</taxon>
        <taxon>Rhabditomorpha</taxon>
        <taxon>Strongyloidea</taxon>
        <taxon>Ancylostomatidae</taxon>
        <taxon>Ancylostomatinae</taxon>
        <taxon>Ancylostoma</taxon>
    </lineage>
</organism>
<sequence length="168" mass="18735">MALAIASQTERTRHTKLSGTHCIGTESLRSSSNESRSSMSTQGVESKRPRVRRQNSQSPWACIKGQPSHFSSSSSTTNLDEPSTIQVDGNDLCRTDYFEYLGSIISADGNLAHEIVARVNAAWLKWRSMIGVLYDKDIPDRVKPKVYRAVVRSVWHCMVQNAGQPPRN</sequence>
<dbReference type="EMBL" id="JARK01000423">
    <property type="protein sequence ID" value="EYC37127.1"/>
    <property type="molecule type" value="Genomic_DNA"/>
</dbReference>